<evidence type="ECO:0000313" key="4">
    <source>
        <dbReference type="Proteomes" id="UP000242763"/>
    </source>
</evidence>
<proteinExistence type="predicted"/>
<keyword evidence="1" id="KW-0175">Coiled coil</keyword>
<feature type="coiled-coil region" evidence="1">
    <location>
        <begin position="168"/>
        <end position="216"/>
    </location>
</feature>
<evidence type="ECO:0000259" key="2">
    <source>
        <dbReference type="Pfam" id="PF13476"/>
    </source>
</evidence>
<dbReference type="Gene3D" id="3.40.50.300">
    <property type="entry name" value="P-loop containing nucleotide triphosphate hydrolases"/>
    <property type="match status" value="2"/>
</dbReference>
<dbReference type="GO" id="GO:0000731">
    <property type="term" value="P:DNA synthesis involved in DNA repair"/>
    <property type="evidence" value="ECO:0007669"/>
    <property type="project" value="TreeGrafter"/>
</dbReference>
<evidence type="ECO:0000256" key="1">
    <source>
        <dbReference type="SAM" id="Coils"/>
    </source>
</evidence>
<dbReference type="Proteomes" id="UP000242763">
    <property type="component" value="Unassembled WGS sequence"/>
</dbReference>
<dbReference type="AlphaFoldDB" id="A0A1I3LEM8"/>
<accession>A0A1I3LEM8</accession>
<dbReference type="GO" id="GO:0006302">
    <property type="term" value="P:double-strand break repair"/>
    <property type="evidence" value="ECO:0007669"/>
    <property type="project" value="InterPro"/>
</dbReference>
<dbReference type="PANTHER" id="PTHR32182">
    <property type="entry name" value="DNA REPLICATION AND REPAIR PROTEIN RECF"/>
    <property type="match status" value="1"/>
</dbReference>
<feature type="coiled-coil region" evidence="1">
    <location>
        <begin position="363"/>
        <end position="397"/>
    </location>
</feature>
<gene>
    <name evidence="3" type="ORF">SAMN03080618_01436</name>
</gene>
<dbReference type="PANTHER" id="PTHR32182:SF22">
    <property type="entry name" value="ATP-DEPENDENT ENDONUCLEASE, OLD FAMILY-RELATED"/>
    <property type="match status" value="1"/>
</dbReference>
<reference evidence="4" key="1">
    <citation type="submission" date="2016-10" db="EMBL/GenBank/DDBJ databases">
        <authorList>
            <person name="Varghese N."/>
            <person name="Submissions S."/>
        </authorList>
    </citation>
    <scope>NUCLEOTIDE SEQUENCE [LARGE SCALE GENOMIC DNA]</scope>
    <source>
        <strain evidence="4">DSM 21857</strain>
    </source>
</reference>
<dbReference type="STRING" id="1121003.SAMN03080618_01436"/>
<protein>
    <submittedName>
        <fullName evidence="3">AAA domain-containing protein</fullName>
    </submittedName>
</protein>
<dbReference type="InterPro" id="IPR038729">
    <property type="entry name" value="Rad50/SbcC_AAA"/>
</dbReference>
<sequence>MENRSALDISNHSEAARSHHRIHSISVAGGFLDGARLEFSDGLNCIIGGRGTGKTTVLEFIRYILGMLPDGNDARPRVKATESHVRNNLGSGTITLDVETKHGTRYRAERPWGDDVQVLDQDGNPVAVSLDRDLVFKADIYSQNEIEEIATNPKFQLALIDKFAEEPIRIANAEIQKLRRVIEQNSLELRNYDHRIREIEEVVPELEVVNKRLEEMQAVTGADAHLINAAHEHKALRAREVETIRELRELAGSTATKFSRFAGAVVENFANASGDDCRAGPNGPLFEDIKVAIDNFTAVFTDAVPKLRNHCDALVSRLDEVSHHLGEAHVHQEQNYRQLIAHSEQERQHAAERTKLQQRHLELTRARHELDGLRQKLTELEANHRSLNSRLSDLRDERFRLRRDVAERLSAALAPTVRVTLTQAADKTGYETLLKEMLKGCGLQYARLTARMVENLSPEELSRIVRRGDTSRLAEDGDMPEDQASRIIAHLQDSDQIGRLETIDLGDEPLIALKDGSDFKNSADLSTGQRCTVILPILLFESDRPLLIDQPEDNLDNAFVYDTIVRSLRGVKANRQLIFVTHNPNIPVLGEAERVFVFSSDGRQGTVSNVGTVEEVKDQIEHLLEGGKEAFVLRMQKYGH</sequence>
<dbReference type="SUPFAM" id="SSF52540">
    <property type="entry name" value="P-loop containing nucleoside triphosphate hydrolases"/>
    <property type="match status" value="1"/>
</dbReference>
<dbReference type="EMBL" id="FORF01000007">
    <property type="protein sequence ID" value="SFI83213.1"/>
    <property type="molecule type" value="Genomic_DNA"/>
</dbReference>
<feature type="domain" description="Rad50/SbcC-type AAA" evidence="2">
    <location>
        <begin position="33"/>
        <end position="214"/>
    </location>
</feature>
<keyword evidence="4" id="KW-1185">Reference proteome</keyword>
<dbReference type="GO" id="GO:0016887">
    <property type="term" value="F:ATP hydrolysis activity"/>
    <property type="evidence" value="ECO:0007669"/>
    <property type="project" value="InterPro"/>
</dbReference>
<organism evidence="3 4">
    <name type="scientific">Aquamicrobium aerolatum DSM 21857</name>
    <dbReference type="NCBI Taxonomy" id="1121003"/>
    <lineage>
        <taxon>Bacteria</taxon>
        <taxon>Pseudomonadati</taxon>
        <taxon>Pseudomonadota</taxon>
        <taxon>Alphaproteobacteria</taxon>
        <taxon>Hyphomicrobiales</taxon>
        <taxon>Phyllobacteriaceae</taxon>
        <taxon>Aerobium</taxon>
    </lineage>
</organism>
<dbReference type="InterPro" id="IPR027417">
    <property type="entry name" value="P-loop_NTPase"/>
</dbReference>
<dbReference type="Pfam" id="PF13476">
    <property type="entry name" value="AAA_23"/>
    <property type="match status" value="1"/>
</dbReference>
<dbReference type="RefSeq" id="WP_175556655.1">
    <property type="nucleotide sequence ID" value="NZ_FORF01000007.1"/>
</dbReference>
<evidence type="ECO:0000313" key="3">
    <source>
        <dbReference type="EMBL" id="SFI83213.1"/>
    </source>
</evidence>
<name>A0A1I3LEM8_9HYPH</name>